<evidence type="ECO:0008006" key="4">
    <source>
        <dbReference type="Google" id="ProtNLM"/>
    </source>
</evidence>
<reference evidence="2 3" key="1">
    <citation type="journal article" date="2013" name="Genome Biol.">
        <title>The genome sequence of the most widely cultivated cacao type and its use to identify candidate genes regulating pod color.</title>
        <authorList>
            <person name="Motamayor J.C."/>
            <person name="Mockaitis K."/>
            <person name="Schmutz J."/>
            <person name="Haiminen N."/>
            <person name="Iii D.L."/>
            <person name="Cornejo O."/>
            <person name="Findley S.D."/>
            <person name="Zheng P."/>
            <person name="Utro F."/>
            <person name="Royaert S."/>
            <person name="Saski C."/>
            <person name="Jenkins J."/>
            <person name="Podicheti R."/>
            <person name="Zhao M."/>
            <person name="Scheffler B.E."/>
            <person name="Stack J.C."/>
            <person name="Feltus F.A."/>
            <person name="Mustiga G.M."/>
            <person name="Amores F."/>
            <person name="Phillips W."/>
            <person name="Marelli J.P."/>
            <person name="May G.D."/>
            <person name="Shapiro H."/>
            <person name="Ma J."/>
            <person name="Bustamante C.D."/>
            <person name="Schnell R.J."/>
            <person name="Main D."/>
            <person name="Gilbert D."/>
            <person name="Parida L."/>
            <person name="Kuhn D.N."/>
        </authorList>
    </citation>
    <scope>NUCLEOTIDE SEQUENCE [LARGE SCALE GENOMIC DNA]</scope>
    <source>
        <strain evidence="3">cv. Matina 1-6</strain>
    </source>
</reference>
<feature type="signal peptide" evidence="1">
    <location>
        <begin position="1"/>
        <end position="23"/>
    </location>
</feature>
<keyword evidence="1" id="KW-0732">Signal</keyword>
<dbReference type="EMBL" id="CM001882">
    <property type="protein sequence ID" value="EOY03965.1"/>
    <property type="molecule type" value="Genomic_DNA"/>
</dbReference>
<dbReference type="InParanoid" id="A0A061EG19"/>
<name>A0A061EG19_THECC</name>
<keyword evidence="3" id="KW-1185">Reference proteome</keyword>
<proteinExistence type="predicted"/>
<dbReference type="AlphaFoldDB" id="A0A061EG19"/>
<dbReference type="Proteomes" id="UP000026915">
    <property type="component" value="Chromosome 4"/>
</dbReference>
<sequence>MALPKRKLLSIFYMLSFVSLGAKRFPNCFLLSSTRTSKAPQSSPITSFKRTRFNPSESVSLAYVEVITSQERSYLTPS</sequence>
<accession>A0A061EG19</accession>
<protein>
    <recommendedName>
        <fullName evidence="4">Secreted protein</fullName>
    </recommendedName>
</protein>
<dbReference type="HOGENOM" id="CLU_2626940_0_0_1"/>
<evidence type="ECO:0000313" key="3">
    <source>
        <dbReference type="Proteomes" id="UP000026915"/>
    </source>
</evidence>
<organism evidence="2 3">
    <name type="scientific">Theobroma cacao</name>
    <name type="common">Cacao</name>
    <name type="synonym">Cocoa</name>
    <dbReference type="NCBI Taxonomy" id="3641"/>
    <lineage>
        <taxon>Eukaryota</taxon>
        <taxon>Viridiplantae</taxon>
        <taxon>Streptophyta</taxon>
        <taxon>Embryophyta</taxon>
        <taxon>Tracheophyta</taxon>
        <taxon>Spermatophyta</taxon>
        <taxon>Magnoliopsida</taxon>
        <taxon>eudicotyledons</taxon>
        <taxon>Gunneridae</taxon>
        <taxon>Pentapetalae</taxon>
        <taxon>rosids</taxon>
        <taxon>malvids</taxon>
        <taxon>Malvales</taxon>
        <taxon>Malvaceae</taxon>
        <taxon>Byttnerioideae</taxon>
        <taxon>Theobroma</taxon>
    </lineage>
</organism>
<evidence type="ECO:0000256" key="1">
    <source>
        <dbReference type="SAM" id="SignalP"/>
    </source>
</evidence>
<feature type="chain" id="PRO_5001601115" description="Secreted protein" evidence="1">
    <location>
        <begin position="24"/>
        <end position="78"/>
    </location>
</feature>
<evidence type="ECO:0000313" key="2">
    <source>
        <dbReference type="EMBL" id="EOY03965.1"/>
    </source>
</evidence>
<gene>
    <name evidence="2" type="ORF">TCM_019198</name>
</gene>
<dbReference type="Gramene" id="EOY03965">
    <property type="protein sequence ID" value="EOY03965"/>
    <property type="gene ID" value="TCM_019198"/>
</dbReference>